<dbReference type="InterPro" id="IPR043502">
    <property type="entry name" value="DNA/RNA_pol_sf"/>
</dbReference>
<dbReference type="AlphaFoldDB" id="A0A8C7XSN1"/>
<keyword evidence="1" id="KW-0732">Signal</keyword>
<feature type="signal peptide" evidence="1">
    <location>
        <begin position="1"/>
        <end position="15"/>
    </location>
</feature>
<dbReference type="GeneTree" id="ENSGT01150000286986"/>
<dbReference type="Proteomes" id="UP000694383">
    <property type="component" value="Unplaced"/>
</dbReference>
<reference evidence="3" key="2">
    <citation type="submission" date="2025-09" db="UniProtKB">
        <authorList>
            <consortium name="Ensembl"/>
        </authorList>
    </citation>
    <scope>IDENTIFICATION</scope>
</reference>
<dbReference type="Pfam" id="PF00078">
    <property type="entry name" value="RVT_1"/>
    <property type="match status" value="1"/>
</dbReference>
<dbReference type="InterPro" id="IPR000477">
    <property type="entry name" value="RT_dom"/>
</dbReference>
<evidence type="ECO:0000313" key="3">
    <source>
        <dbReference type="Ensembl" id="ENSOSIP00000016391.1"/>
    </source>
</evidence>
<sequence>MKKVSVLVLLDLSAAFDTVDHSILLNRLHDMVGITGTAFSWFKSYLTNRDFIVNLNDFSSRRHKLTCGVPQGSILGPTLFNLYMLPLGDVIRRHGINFHSYADDTQLYVAVSPDDTGPLDSLLNCILDIKMWMGENFLQLNQDKTEVLVIGSEAERDRVQFYLSTHFMKICDTVRNLGVILDADLSFEKHVNQVTKTAFYHLRNIARVRPFLSRASAEILIHAFISSRLDYCNALFSGVKKTTLNRLQLVQNSAARLLTRTRKREHITPILKSLHWLPVSFRIDFKILLIVFKTVHGLGPSFISDLLLDYEPPRALRSSGAGLLRVPRVKTKNHGEASFKHYGPRLWNSLPEDVRTSSSVEVFKKKLKTHLFNLAFN</sequence>
<protein>
    <recommendedName>
        <fullName evidence="2">Reverse transcriptase domain-containing protein</fullName>
    </recommendedName>
</protein>
<organism evidence="3 4">
    <name type="scientific">Oryzias sinensis</name>
    <name type="common">Chinese medaka</name>
    <dbReference type="NCBI Taxonomy" id="183150"/>
    <lineage>
        <taxon>Eukaryota</taxon>
        <taxon>Metazoa</taxon>
        <taxon>Chordata</taxon>
        <taxon>Craniata</taxon>
        <taxon>Vertebrata</taxon>
        <taxon>Euteleostomi</taxon>
        <taxon>Actinopterygii</taxon>
        <taxon>Neopterygii</taxon>
        <taxon>Teleostei</taxon>
        <taxon>Neoteleostei</taxon>
        <taxon>Acanthomorphata</taxon>
        <taxon>Ovalentaria</taxon>
        <taxon>Atherinomorphae</taxon>
        <taxon>Beloniformes</taxon>
        <taxon>Adrianichthyidae</taxon>
        <taxon>Oryziinae</taxon>
        <taxon>Oryzias</taxon>
    </lineage>
</organism>
<dbReference type="Ensembl" id="ENSOSIT00000017326.1">
    <property type="protein sequence ID" value="ENSOSIP00000016391.1"/>
    <property type="gene ID" value="ENSOSIG00000009019.1"/>
</dbReference>
<name>A0A8C7XSN1_9TELE</name>
<dbReference type="PANTHER" id="PTHR33332">
    <property type="entry name" value="REVERSE TRANSCRIPTASE DOMAIN-CONTAINING PROTEIN"/>
    <property type="match status" value="1"/>
</dbReference>
<reference evidence="3" key="1">
    <citation type="submission" date="2025-08" db="UniProtKB">
        <authorList>
            <consortium name="Ensembl"/>
        </authorList>
    </citation>
    <scope>IDENTIFICATION</scope>
</reference>
<keyword evidence="4" id="KW-1185">Reference proteome</keyword>
<evidence type="ECO:0000259" key="2">
    <source>
        <dbReference type="PROSITE" id="PS50878"/>
    </source>
</evidence>
<dbReference type="PROSITE" id="PS50878">
    <property type="entry name" value="RT_POL"/>
    <property type="match status" value="1"/>
</dbReference>
<accession>A0A8C7XSN1</accession>
<evidence type="ECO:0000313" key="4">
    <source>
        <dbReference type="Proteomes" id="UP000694383"/>
    </source>
</evidence>
<feature type="domain" description="Reverse transcriptase" evidence="2">
    <location>
        <begin position="1"/>
        <end position="181"/>
    </location>
</feature>
<feature type="chain" id="PRO_5034085595" description="Reverse transcriptase domain-containing protein" evidence="1">
    <location>
        <begin position="16"/>
        <end position="377"/>
    </location>
</feature>
<dbReference type="SUPFAM" id="SSF56672">
    <property type="entry name" value="DNA/RNA polymerases"/>
    <property type="match status" value="1"/>
</dbReference>
<evidence type="ECO:0000256" key="1">
    <source>
        <dbReference type="SAM" id="SignalP"/>
    </source>
</evidence>
<proteinExistence type="predicted"/>